<feature type="domain" description="Restriction endonuclease type IV Mrr" evidence="3">
    <location>
        <begin position="2"/>
        <end position="110"/>
    </location>
</feature>
<feature type="compositionally biased region" description="Polar residues" evidence="1">
    <location>
        <begin position="188"/>
        <end position="202"/>
    </location>
</feature>
<dbReference type="InterPro" id="IPR011335">
    <property type="entry name" value="Restrct_endonuc-II-like"/>
</dbReference>
<organism evidence="4 5">
    <name type="scientific">Methanobrevibacter filiformis</name>
    <dbReference type="NCBI Taxonomy" id="55758"/>
    <lineage>
        <taxon>Archaea</taxon>
        <taxon>Methanobacteriati</taxon>
        <taxon>Methanobacteriota</taxon>
        <taxon>Methanomada group</taxon>
        <taxon>Methanobacteria</taxon>
        <taxon>Methanobacteriales</taxon>
        <taxon>Methanobacteriaceae</taxon>
        <taxon>Methanobrevibacter</taxon>
    </lineage>
</organism>
<dbReference type="InterPro" id="IPR011856">
    <property type="entry name" value="tRNA_endonuc-like_dom_sf"/>
</dbReference>
<dbReference type="AlphaFoldDB" id="A0A166EVH0"/>
<dbReference type="SUPFAM" id="SSF52980">
    <property type="entry name" value="Restriction endonuclease-like"/>
    <property type="match status" value="1"/>
</dbReference>
<dbReference type="Pfam" id="PF04471">
    <property type="entry name" value="Mrr_cat"/>
    <property type="match status" value="1"/>
</dbReference>
<gene>
    <name evidence="4" type="ORF">MBFIL_03760</name>
</gene>
<evidence type="ECO:0000313" key="4">
    <source>
        <dbReference type="EMBL" id="KZX17059.1"/>
    </source>
</evidence>
<keyword evidence="2" id="KW-1133">Transmembrane helix</keyword>
<name>A0A166EVH0_9EURY</name>
<protein>
    <submittedName>
        <fullName evidence="4">Restriction endonuclease</fullName>
    </submittedName>
</protein>
<feature type="compositionally biased region" description="Low complexity" evidence="1">
    <location>
        <begin position="143"/>
        <end position="177"/>
    </location>
</feature>
<dbReference type="RefSeq" id="WP_066970960.1">
    <property type="nucleotide sequence ID" value="NZ_LWMT01000047.1"/>
</dbReference>
<dbReference type="GO" id="GO:0003677">
    <property type="term" value="F:DNA binding"/>
    <property type="evidence" value="ECO:0007669"/>
    <property type="project" value="InterPro"/>
</dbReference>
<evidence type="ECO:0000256" key="2">
    <source>
        <dbReference type="SAM" id="Phobius"/>
    </source>
</evidence>
<keyword evidence="2" id="KW-0812">Transmembrane</keyword>
<feature type="transmembrane region" description="Helical" evidence="2">
    <location>
        <begin position="281"/>
        <end position="299"/>
    </location>
</feature>
<accession>A0A166EVH0</accession>
<feature type="transmembrane region" description="Helical" evidence="2">
    <location>
        <begin position="243"/>
        <end position="269"/>
    </location>
</feature>
<comment type="caution">
    <text evidence="4">The sequence shown here is derived from an EMBL/GenBank/DDBJ whole genome shotgun (WGS) entry which is preliminary data.</text>
</comment>
<evidence type="ECO:0000259" key="3">
    <source>
        <dbReference type="Pfam" id="PF04471"/>
    </source>
</evidence>
<dbReference type="Proteomes" id="UP000077066">
    <property type="component" value="Unassembled WGS sequence"/>
</dbReference>
<dbReference type="PATRIC" id="fig|55758.3.peg.418"/>
<dbReference type="InterPro" id="IPR007560">
    <property type="entry name" value="Restrct_endonuc_IV_Mrr"/>
</dbReference>
<proteinExistence type="predicted"/>
<keyword evidence="2" id="KW-0472">Membrane</keyword>
<keyword evidence="5" id="KW-1185">Reference proteome</keyword>
<keyword evidence="4" id="KW-0540">Nuclease</keyword>
<dbReference type="EMBL" id="LWMT01000047">
    <property type="protein sequence ID" value="KZX17059.1"/>
    <property type="molecule type" value="Genomic_DNA"/>
</dbReference>
<dbReference type="Gene3D" id="3.40.1350.10">
    <property type="match status" value="1"/>
</dbReference>
<sequence length="338" mass="37481">MEKLQLVNFIATVMEESGFKVYKDFKTSQMVVDIYGVLPSVLGDFTVVVTCKNYDVQWKVGIDVLKEMEMVGRNLKASKIAIVTSSSFSTQSRSYASRKGIKLVDRENLLILAKKFSKKGASLATHQSMANNHHSNTIDHHNNLNNSVNKPNNFNNLNTSNNPNNSNSLNNSNNNNYSDDDNNLDPSQVQFPISGTDKNLNNVSGQVNENRVVNNYSNGPIKKASLKRRVPEKKKEPINIVPVIRSIFGNMVSLIILVVAISYILSIGLESLNLISGRPIGAFRIISAVLLSYGLNLVLNKKGVKILIEDISGFFVKGTIIFFVSLIFIVILIIFNTL</sequence>
<feature type="region of interest" description="Disordered" evidence="1">
    <location>
        <begin position="132"/>
        <end position="202"/>
    </location>
</feature>
<dbReference type="GO" id="GO:0009307">
    <property type="term" value="P:DNA restriction-modification system"/>
    <property type="evidence" value="ECO:0007669"/>
    <property type="project" value="InterPro"/>
</dbReference>
<evidence type="ECO:0000256" key="1">
    <source>
        <dbReference type="SAM" id="MobiDB-lite"/>
    </source>
</evidence>
<evidence type="ECO:0000313" key="5">
    <source>
        <dbReference type="Proteomes" id="UP000077066"/>
    </source>
</evidence>
<reference evidence="4 5" key="1">
    <citation type="submission" date="2016-04" db="EMBL/GenBank/DDBJ databases">
        <title>Genome sequence of Methanobrevibacter filiformis DSM 11501.</title>
        <authorList>
            <person name="Poehlein A."/>
            <person name="Seedorf H."/>
            <person name="Daniel R."/>
        </authorList>
    </citation>
    <scope>NUCLEOTIDE SEQUENCE [LARGE SCALE GENOMIC DNA]</scope>
    <source>
        <strain evidence="4 5">DSM 11501</strain>
    </source>
</reference>
<dbReference type="OrthoDB" id="82545at2157"/>
<keyword evidence="4" id="KW-0255">Endonuclease</keyword>
<keyword evidence="4" id="KW-0378">Hydrolase</keyword>
<feature type="transmembrane region" description="Helical" evidence="2">
    <location>
        <begin position="311"/>
        <end position="335"/>
    </location>
</feature>
<dbReference type="GO" id="GO:0004519">
    <property type="term" value="F:endonuclease activity"/>
    <property type="evidence" value="ECO:0007669"/>
    <property type="project" value="UniProtKB-KW"/>
</dbReference>